<name>A0A0J9V0Y3_FUSO4</name>
<feature type="signal peptide" evidence="2">
    <location>
        <begin position="1"/>
        <end position="15"/>
    </location>
</feature>
<feature type="region of interest" description="Disordered" evidence="1">
    <location>
        <begin position="541"/>
        <end position="564"/>
    </location>
</feature>
<dbReference type="VEuPathDB" id="FungiDB:FOXG_06939"/>
<dbReference type="PANTHER" id="PTHR28125:SF3">
    <property type="entry name" value="TRANSCRIPTION REGULATOR RUA1 C-TERMINAL DOMAIN-CONTAINING PROTEIN"/>
    <property type="match status" value="1"/>
</dbReference>
<evidence type="ECO:0000313" key="5">
    <source>
        <dbReference type="Proteomes" id="UP000009097"/>
    </source>
</evidence>
<feature type="chain" id="PRO_5013085178" description="Transcription regulator Rua1 C-terminal domain-containing protein" evidence="2">
    <location>
        <begin position="16"/>
        <end position="588"/>
    </location>
</feature>
<organism evidence="4 5">
    <name type="scientific">Fusarium oxysporum f. sp. lycopersici (strain 4287 / CBS 123668 / FGSC 9935 / NRRL 34936)</name>
    <name type="common">Fusarium vascular wilt of tomato</name>
    <dbReference type="NCBI Taxonomy" id="426428"/>
    <lineage>
        <taxon>Eukaryota</taxon>
        <taxon>Fungi</taxon>
        <taxon>Dikarya</taxon>
        <taxon>Ascomycota</taxon>
        <taxon>Pezizomycotina</taxon>
        <taxon>Sordariomycetes</taxon>
        <taxon>Hypocreomycetidae</taxon>
        <taxon>Hypocreales</taxon>
        <taxon>Nectriaceae</taxon>
        <taxon>Fusarium</taxon>
        <taxon>Fusarium oxysporum species complex</taxon>
    </lineage>
</organism>
<dbReference type="InterPro" id="IPR028012">
    <property type="entry name" value="Rua1_C"/>
</dbReference>
<accession>A0A0J9V0Y3</accession>
<protein>
    <recommendedName>
        <fullName evidence="3">Transcription regulator Rua1 C-terminal domain-containing protein</fullName>
    </recommendedName>
</protein>
<reference evidence="4" key="2">
    <citation type="journal article" date="2010" name="Nature">
        <title>Comparative genomics reveals mobile pathogenicity chromosomes in Fusarium.</title>
        <authorList>
            <person name="Ma L.J."/>
            <person name="van der Does H.C."/>
            <person name="Borkovich K.A."/>
            <person name="Coleman J.J."/>
            <person name="Daboussi M.J."/>
            <person name="Di Pietro A."/>
            <person name="Dufresne M."/>
            <person name="Freitag M."/>
            <person name="Grabherr M."/>
            <person name="Henrissat B."/>
            <person name="Houterman P.M."/>
            <person name="Kang S."/>
            <person name="Shim W.B."/>
            <person name="Woloshuk C."/>
            <person name="Xie X."/>
            <person name="Xu J.R."/>
            <person name="Antoniw J."/>
            <person name="Baker S.E."/>
            <person name="Bluhm B.H."/>
            <person name="Breakspear A."/>
            <person name="Brown D.W."/>
            <person name="Butchko R.A."/>
            <person name="Chapman S."/>
            <person name="Coulson R."/>
            <person name="Coutinho P.M."/>
            <person name="Danchin E.G."/>
            <person name="Diener A."/>
            <person name="Gale L.R."/>
            <person name="Gardiner D.M."/>
            <person name="Goff S."/>
            <person name="Hammond-Kosack K.E."/>
            <person name="Hilburn K."/>
            <person name="Hua-Van A."/>
            <person name="Jonkers W."/>
            <person name="Kazan K."/>
            <person name="Kodira C.D."/>
            <person name="Koehrsen M."/>
            <person name="Kumar L."/>
            <person name="Lee Y.H."/>
            <person name="Li L."/>
            <person name="Manners J.M."/>
            <person name="Miranda-Saavedra D."/>
            <person name="Mukherjee M."/>
            <person name="Park G."/>
            <person name="Park J."/>
            <person name="Park S.Y."/>
            <person name="Proctor R.H."/>
            <person name="Regev A."/>
            <person name="Ruiz-Roldan M.C."/>
            <person name="Sain D."/>
            <person name="Sakthikumar S."/>
            <person name="Sykes S."/>
            <person name="Schwartz D.C."/>
            <person name="Turgeon B.G."/>
            <person name="Wapinski I."/>
            <person name="Yoder O."/>
            <person name="Young S."/>
            <person name="Zeng Q."/>
            <person name="Zhou S."/>
            <person name="Galagan J."/>
            <person name="Cuomo C.A."/>
            <person name="Kistler H.C."/>
            <person name="Rep M."/>
        </authorList>
    </citation>
    <scope>NUCLEOTIDE SEQUENCE [LARGE SCALE GENOMIC DNA]</scope>
    <source>
        <strain evidence="4">4287</strain>
    </source>
</reference>
<dbReference type="Proteomes" id="UP000009097">
    <property type="component" value="Unassembled WGS sequence"/>
</dbReference>
<evidence type="ECO:0000256" key="2">
    <source>
        <dbReference type="SAM" id="SignalP"/>
    </source>
</evidence>
<dbReference type="PANTHER" id="PTHR28125">
    <property type="entry name" value="MEIOTIC EXPRESSION UP-REGULATED PROTEIN 26"/>
    <property type="match status" value="1"/>
</dbReference>
<feature type="domain" description="Transcription regulator Rua1 C-terminal" evidence="3">
    <location>
        <begin position="430"/>
        <end position="529"/>
    </location>
</feature>
<dbReference type="EMBL" id="DS231702">
    <property type="protein sequence ID" value="KNB04980.1"/>
    <property type="molecule type" value="Genomic_DNA"/>
</dbReference>
<dbReference type="Pfam" id="PF14616">
    <property type="entry name" value="Rua1_C"/>
    <property type="match status" value="1"/>
</dbReference>
<reference evidence="4" key="1">
    <citation type="submission" date="2007-04" db="EMBL/GenBank/DDBJ databases">
        <authorList>
            <consortium name="The Broad Institute Genome Sequencing Platform"/>
            <person name="Birren B."/>
            <person name="Lander E."/>
            <person name="Galagan J."/>
            <person name="Nusbaum C."/>
            <person name="Devon K."/>
            <person name="Ma L.-J."/>
            <person name="Jaffe D."/>
            <person name="Butler J."/>
            <person name="Alvarez P."/>
            <person name="Gnerre S."/>
            <person name="Grabherr M."/>
            <person name="Kleber M."/>
            <person name="Mauceli E."/>
            <person name="Brockman W."/>
            <person name="MacCallum I.A."/>
            <person name="Young S."/>
            <person name="LaButti K."/>
            <person name="DeCaprio D."/>
            <person name="Crawford M."/>
            <person name="Koehrsen M."/>
            <person name="Engels R."/>
            <person name="Montgomery P."/>
            <person name="Pearson M."/>
            <person name="Howarth C."/>
            <person name="Larson L."/>
            <person name="White J."/>
            <person name="O'Leary S."/>
            <person name="Kodira C."/>
            <person name="Zeng Q."/>
            <person name="Yandava C."/>
            <person name="Alvarado L."/>
            <person name="Kistler C."/>
            <person name="Shim W.-B."/>
            <person name="Kang S."/>
            <person name="Woloshuk C."/>
        </authorList>
    </citation>
    <scope>NUCLEOTIDE SEQUENCE</scope>
    <source>
        <strain evidence="4">4287</strain>
    </source>
</reference>
<dbReference type="AlphaFoldDB" id="A0A0J9V0Y3"/>
<feature type="region of interest" description="Disordered" evidence="1">
    <location>
        <begin position="255"/>
        <end position="300"/>
    </location>
</feature>
<sequence>MLHTFLTFVFGPIHAILTLRHEVTPKLKLNLSLLSAIPLHNCLTHTSAHTPMISMNSNDFTENESVLGSGEIRSTPTTQCKLCAMHNCNAQSYSTVSYWDPPSVSFQQIPSEAISRPKSMDQDLYPPTTTNDSSWMENPVEVQFNLQGEGFNMATNEAIPMLDLKQGTLIYEDQMAIDDGSKLYCTSGSSSFTPTSSPYYDGSSPAASGACYFSPSYSPSDNRTAMMFSAESSSVASGPMTLLPRTDLLMSQSRNNCASPSRNHNHRYAPYSRKPVQHGHQARPDDNNSHQNFKSHHSFPANGATPLSSNYFNLHAMQEAPLILSSIPVYHRGNMLIPTQLSSLTAQQHPWQTDVNNFAPPQPLLSHGLSRILQSNGDAACLSGHYIDLSDPPELYAALREEQIPPPPEDMNPEDPDMIPCEQELSFEGDLYTPRWVRGHGNKREGWCGICKPGRWLVLKSSAFWYDRSFSHGISAATGSSFQEPQQKRRMNGNPDVWEGLCGSCEQWIALVSSKKKGTTWFRHAYKCHTHLKVKGTFKRRREGGSARGFDQAPRLNTTSATHGNDWKIDRIKPALPENTTGFPPCVP</sequence>
<keyword evidence="2" id="KW-0732">Signal</keyword>
<evidence type="ECO:0000256" key="1">
    <source>
        <dbReference type="SAM" id="MobiDB-lite"/>
    </source>
</evidence>
<evidence type="ECO:0000313" key="4">
    <source>
        <dbReference type="EMBL" id="KNB04980.1"/>
    </source>
</evidence>
<dbReference type="RefSeq" id="XP_018243025.1">
    <property type="nucleotide sequence ID" value="XM_018385581.1"/>
</dbReference>
<gene>
    <name evidence="4" type="ORF">FOXG_06939</name>
</gene>
<proteinExistence type="predicted"/>
<dbReference type="GeneID" id="28948716"/>
<evidence type="ECO:0000259" key="3">
    <source>
        <dbReference type="Pfam" id="PF14616"/>
    </source>
</evidence>